<dbReference type="SMART" id="SM00365">
    <property type="entry name" value="LRR_SD22"/>
    <property type="match status" value="4"/>
</dbReference>
<sequence>MSIIVRMVCKGRFELVNGVKQDYVSKEVLENTSDLIKNEKEKLINYHILDLSGNFITRIENDSLSFYFKHITELYMINNELKEMPAEFNQLQSLEKLYLSKNKIQSIDNIDKLVCLKVLDLRANRITDCSILKYNNQLQYLSLSNNLLANVESIPQLNSLDSLFLFANQITALNETLELLGSRTPNLTKLLLSANPATPLNRSTQEIQQYRQQTKSKLIKLSILDWQPFC</sequence>
<proteinExistence type="predicted"/>
<accession>D3B980</accession>
<dbReference type="OMA" id="FFHITEL"/>
<dbReference type="AlphaFoldDB" id="D3B980"/>
<dbReference type="PANTHER" id="PTHR45973">
    <property type="entry name" value="PROTEIN PHOSPHATASE 1 REGULATORY SUBUNIT SDS22-RELATED"/>
    <property type="match status" value="1"/>
</dbReference>
<keyword evidence="2" id="KW-0677">Repeat</keyword>
<evidence type="ECO:0000313" key="3">
    <source>
        <dbReference type="EMBL" id="EFA82119.1"/>
    </source>
</evidence>
<dbReference type="Pfam" id="PF12799">
    <property type="entry name" value="LRR_4"/>
    <property type="match status" value="1"/>
</dbReference>
<keyword evidence="1" id="KW-0433">Leucine-rich repeat</keyword>
<dbReference type="InterPro" id="IPR032675">
    <property type="entry name" value="LRR_dom_sf"/>
</dbReference>
<dbReference type="GeneID" id="31360510"/>
<reference evidence="3 4" key="1">
    <citation type="journal article" date="2011" name="Genome Res.">
        <title>Phylogeny-wide analysis of social amoeba genomes highlights ancient origins for complex intercellular communication.</title>
        <authorList>
            <person name="Heidel A.J."/>
            <person name="Lawal H.M."/>
            <person name="Felder M."/>
            <person name="Schilde C."/>
            <person name="Helps N.R."/>
            <person name="Tunggal B."/>
            <person name="Rivero F."/>
            <person name="John U."/>
            <person name="Schleicher M."/>
            <person name="Eichinger L."/>
            <person name="Platzer M."/>
            <person name="Noegel A.A."/>
            <person name="Schaap P."/>
            <person name="Gloeckner G."/>
        </authorList>
    </citation>
    <scope>NUCLEOTIDE SEQUENCE [LARGE SCALE GENOMIC DNA]</scope>
    <source>
        <strain evidence="4">ATCC 26659 / Pp 5 / PN500</strain>
    </source>
</reference>
<dbReference type="InterPro" id="IPR025875">
    <property type="entry name" value="Leu-rich_rpt_4"/>
</dbReference>
<dbReference type="InterPro" id="IPR001611">
    <property type="entry name" value="Leu-rich_rpt"/>
</dbReference>
<dbReference type="RefSeq" id="XP_020434236.1">
    <property type="nucleotide sequence ID" value="XM_020575920.1"/>
</dbReference>
<protein>
    <submittedName>
        <fullName evidence="3">Uncharacterized protein</fullName>
    </submittedName>
</protein>
<name>D3B980_HETP5</name>
<dbReference type="SUPFAM" id="SSF52058">
    <property type="entry name" value="L domain-like"/>
    <property type="match status" value="1"/>
</dbReference>
<evidence type="ECO:0000313" key="4">
    <source>
        <dbReference type="Proteomes" id="UP000001396"/>
    </source>
</evidence>
<dbReference type="FunCoup" id="D3B980">
    <property type="interactions" value="135"/>
</dbReference>
<dbReference type="EMBL" id="ADBJ01000021">
    <property type="protein sequence ID" value="EFA82119.1"/>
    <property type="molecule type" value="Genomic_DNA"/>
</dbReference>
<dbReference type="Gene3D" id="3.80.10.10">
    <property type="entry name" value="Ribonuclease Inhibitor"/>
    <property type="match status" value="2"/>
</dbReference>
<dbReference type="PROSITE" id="PS51450">
    <property type="entry name" value="LRR"/>
    <property type="match status" value="2"/>
</dbReference>
<comment type="caution">
    <text evidence="3">The sequence shown here is derived from an EMBL/GenBank/DDBJ whole genome shotgun (WGS) entry which is preliminary data.</text>
</comment>
<dbReference type="Proteomes" id="UP000001396">
    <property type="component" value="Unassembled WGS sequence"/>
</dbReference>
<organism evidence="3 4">
    <name type="scientific">Heterostelium pallidum (strain ATCC 26659 / Pp 5 / PN500)</name>
    <name type="common">Cellular slime mold</name>
    <name type="synonym">Polysphondylium pallidum</name>
    <dbReference type="NCBI Taxonomy" id="670386"/>
    <lineage>
        <taxon>Eukaryota</taxon>
        <taxon>Amoebozoa</taxon>
        <taxon>Evosea</taxon>
        <taxon>Eumycetozoa</taxon>
        <taxon>Dictyostelia</taxon>
        <taxon>Acytosteliales</taxon>
        <taxon>Acytosteliaceae</taxon>
        <taxon>Heterostelium</taxon>
    </lineage>
</organism>
<keyword evidence="4" id="KW-1185">Reference proteome</keyword>
<dbReference type="InterPro" id="IPR050576">
    <property type="entry name" value="Cilia_flagella_integrity"/>
</dbReference>
<dbReference type="STRING" id="670386.D3B980"/>
<gene>
    <name evidence="3" type="ORF">PPL_05024</name>
</gene>
<evidence type="ECO:0000256" key="2">
    <source>
        <dbReference type="ARBA" id="ARBA00022737"/>
    </source>
</evidence>
<dbReference type="InParanoid" id="D3B980"/>
<dbReference type="PANTHER" id="PTHR45973:SF35">
    <property type="entry name" value="LEUCINE-RICH REPEAT-CONTAINING PROTEIN 43"/>
    <property type="match status" value="1"/>
</dbReference>
<evidence type="ECO:0000256" key="1">
    <source>
        <dbReference type="ARBA" id="ARBA00022614"/>
    </source>
</evidence>